<feature type="region of interest" description="Disordered" evidence="1">
    <location>
        <begin position="202"/>
        <end position="284"/>
    </location>
</feature>
<proteinExistence type="predicted"/>
<organism evidence="2 3">
    <name type="scientific">Bemisia tabaci</name>
    <name type="common">Sweetpotato whitefly</name>
    <name type="synonym">Aleurodes tabaci</name>
    <dbReference type="NCBI Taxonomy" id="7038"/>
    <lineage>
        <taxon>Eukaryota</taxon>
        <taxon>Metazoa</taxon>
        <taxon>Ecdysozoa</taxon>
        <taxon>Arthropoda</taxon>
        <taxon>Hexapoda</taxon>
        <taxon>Insecta</taxon>
        <taxon>Pterygota</taxon>
        <taxon>Neoptera</taxon>
        <taxon>Paraneoptera</taxon>
        <taxon>Hemiptera</taxon>
        <taxon>Sternorrhyncha</taxon>
        <taxon>Aleyrodoidea</taxon>
        <taxon>Aleyrodidae</taxon>
        <taxon>Aleyrodinae</taxon>
        <taxon>Bemisia</taxon>
    </lineage>
</organism>
<protein>
    <submittedName>
        <fullName evidence="2">Uncharacterized protein</fullName>
    </submittedName>
</protein>
<keyword evidence="3" id="KW-1185">Reference proteome</keyword>
<evidence type="ECO:0000313" key="2">
    <source>
        <dbReference type="EMBL" id="CAH0383570.1"/>
    </source>
</evidence>
<dbReference type="AlphaFoldDB" id="A0A9P0EXW9"/>
<sequence length="284" mass="31427">MEEISATAFAPDPYVTNTTMLLPNPHMTLSNLRDAVVFLSDPNTPIQYRRYFHERNPIPGARWNKVHRLLNPDAIMPPGYSNITLLDDLRRLRDYADSFKDKVLYAHGIANIDGKGSPAQLVSENCYVRNFTTQNKLEQPHYVGQLEEHFSVRSLQSSDWFVGTPGLFGEIPDDFSISETIALPRRAFDSRSNNGAVERFTGERVTDLSRGEAAVPGALGVPRDPRIRSQPGLLPSTDNSEPAAKDGGSQVSVRNDPGQARRSGDDSKGYWLQAKAHPGPSEAP</sequence>
<gene>
    <name evidence="2" type="ORF">BEMITA_LOCUS3008</name>
</gene>
<dbReference type="Proteomes" id="UP001152759">
    <property type="component" value="Chromosome 10"/>
</dbReference>
<evidence type="ECO:0000313" key="3">
    <source>
        <dbReference type="Proteomes" id="UP001152759"/>
    </source>
</evidence>
<dbReference type="EMBL" id="OU963871">
    <property type="protein sequence ID" value="CAH0383570.1"/>
    <property type="molecule type" value="Genomic_DNA"/>
</dbReference>
<evidence type="ECO:0000256" key="1">
    <source>
        <dbReference type="SAM" id="MobiDB-lite"/>
    </source>
</evidence>
<name>A0A9P0EXW9_BEMTA</name>
<reference evidence="2" key="1">
    <citation type="submission" date="2021-12" db="EMBL/GenBank/DDBJ databases">
        <authorList>
            <person name="King R."/>
        </authorList>
    </citation>
    <scope>NUCLEOTIDE SEQUENCE</scope>
</reference>
<accession>A0A9P0EXW9</accession>